<dbReference type="PANTHER" id="PTHR22642:SF2">
    <property type="entry name" value="PROTEIN LONG AFTER FAR-RED 3"/>
    <property type="match status" value="1"/>
</dbReference>
<gene>
    <name evidence="2" type="ORF">PLOB_00015080</name>
</gene>
<evidence type="ECO:0000313" key="3">
    <source>
        <dbReference type="Proteomes" id="UP001159405"/>
    </source>
</evidence>
<accession>A0ABN8NHX2</accession>
<dbReference type="Gene3D" id="2.30.40.10">
    <property type="entry name" value="Urease, subunit C, domain 1"/>
    <property type="match status" value="1"/>
</dbReference>
<organism evidence="2 3">
    <name type="scientific">Porites lobata</name>
    <dbReference type="NCBI Taxonomy" id="104759"/>
    <lineage>
        <taxon>Eukaryota</taxon>
        <taxon>Metazoa</taxon>
        <taxon>Cnidaria</taxon>
        <taxon>Anthozoa</taxon>
        <taxon>Hexacorallia</taxon>
        <taxon>Scleractinia</taxon>
        <taxon>Fungiina</taxon>
        <taxon>Poritidae</taxon>
        <taxon>Porites</taxon>
    </lineage>
</organism>
<evidence type="ECO:0000313" key="2">
    <source>
        <dbReference type="EMBL" id="CAH3107076.1"/>
    </source>
</evidence>
<dbReference type="InterPro" id="IPR032466">
    <property type="entry name" value="Metal_Hydrolase"/>
</dbReference>
<name>A0ABN8NHX2_9CNID</name>
<dbReference type="InterPro" id="IPR011059">
    <property type="entry name" value="Metal-dep_hydrolase_composite"/>
</dbReference>
<comment type="caution">
    <text evidence="2">The sequence shown here is derived from an EMBL/GenBank/DDBJ whole genome shotgun (WGS) entry which is preliminary data.</text>
</comment>
<dbReference type="EMBL" id="CALNXK010000019">
    <property type="protein sequence ID" value="CAH3107076.1"/>
    <property type="molecule type" value="Genomic_DNA"/>
</dbReference>
<dbReference type="PANTHER" id="PTHR22642">
    <property type="entry name" value="IMIDAZOLONEPROPIONASE"/>
    <property type="match status" value="1"/>
</dbReference>
<dbReference type="Pfam" id="PF07969">
    <property type="entry name" value="Amidohydro_3"/>
    <property type="match status" value="1"/>
</dbReference>
<evidence type="ECO:0000259" key="1">
    <source>
        <dbReference type="Pfam" id="PF07969"/>
    </source>
</evidence>
<proteinExistence type="predicted"/>
<dbReference type="SUPFAM" id="SSF51338">
    <property type="entry name" value="Composite domain of metallo-dependent hydrolases"/>
    <property type="match status" value="1"/>
</dbReference>
<dbReference type="SUPFAM" id="SSF51556">
    <property type="entry name" value="Metallo-dependent hydrolases"/>
    <property type="match status" value="1"/>
</dbReference>
<dbReference type="InterPro" id="IPR013108">
    <property type="entry name" value="Amidohydro_3"/>
</dbReference>
<sequence>MASECADYIFYGGSIITMEEGKPSVEALAVKGTIILAVGKRDEVFALAGPLTEFVHLNDRQTLLPGFIEPHSHAVLMASLKTRFVKIDGYDHHSYAEIKLLMENKIASLDPTAKPLPWALFFGWDSELIPDLPFLSKDVLNDFSTEIPICVIGQSGHVAWVNQKAFEIAGVDDSTEDPSGFVKDENGHLTGQLFEVPAMKKVLGSSPQPKADEMKMAVEEQWRDYASRGFTTVTDLLFCMKSDDTEETNVALNILKRVSESQFCPVRLALYRALDASGIKQGNCHHDSRPFFYLYSTDLSTAGGKIQPTFTPNDNLWIAGVKVISDGSPHCGTAAIKDPYLESNLTKILGFPPAPNYGKMNYSDNKLKEMVSFFHQQGTQIAVHAHGERAIDQVIEAYDKVLDKSCKDPNPLRHRIEHLGLCTVEQIEQAAKLNLALSFFVAHLYFYGKTYTEHIFGPERTNRWTPLSAATKVGLRWSIHQDHATFPGPPLPFANIKTAVTRTQRDDKEKVYGPEYRVTIHEAMKAVTIDAAWQIHKDDCLGSLKEGKKADLVIVSDNPYKVNPFKLEDIEILDTYMNGRRTKCNLTT</sequence>
<dbReference type="Gene3D" id="3.20.20.140">
    <property type="entry name" value="Metal-dependent hydrolases"/>
    <property type="match status" value="1"/>
</dbReference>
<protein>
    <recommendedName>
        <fullName evidence="1">Amidohydrolase 3 domain-containing protein</fullName>
    </recommendedName>
</protein>
<dbReference type="InterPro" id="IPR033932">
    <property type="entry name" value="YtcJ-like"/>
</dbReference>
<dbReference type="CDD" id="cd01300">
    <property type="entry name" value="YtcJ_like"/>
    <property type="match status" value="1"/>
</dbReference>
<dbReference type="Proteomes" id="UP001159405">
    <property type="component" value="Unassembled WGS sequence"/>
</dbReference>
<reference evidence="2 3" key="1">
    <citation type="submission" date="2022-05" db="EMBL/GenBank/DDBJ databases">
        <authorList>
            <consortium name="Genoscope - CEA"/>
            <person name="William W."/>
        </authorList>
    </citation>
    <scope>NUCLEOTIDE SEQUENCE [LARGE SCALE GENOMIC DNA]</scope>
</reference>
<feature type="domain" description="Amidohydrolase 3" evidence="1">
    <location>
        <begin position="62"/>
        <end position="581"/>
    </location>
</feature>
<keyword evidence="3" id="KW-1185">Reference proteome</keyword>
<dbReference type="Gene3D" id="3.10.310.70">
    <property type="match status" value="1"/>
</dbReference>